<evidence type="ECO:0000313" key="10">
    <source>
        <dbReference type="Proteomes" id="UP001239994"/>
    </source>
</evidence>
<dbReference type="GO" id="GO:0007155">
    <property type="term" value="P:cell adhesion"/>
    <property type="evidence" value="ECO:0007669"/>
    <property type="project" value="InterPro"/>
</dbReference>
<dbReference type="GO" id="GO:0007219">
    <property type="term" value="P:Notch signaling pathway"/>
    <property type="evidence" value="ECO:0007669"/>
    <property type="project" value="TreeGrafter"/>
</dbReference>
<dbReference type="Gene3D" id="2.10.70.10">
    <property type="entry name" value="Complement Module, domain 1"/>
    <property type="match status" value="1"/>
</dbReference>
<accession>A0AAD8ZVM8</accession>
<dbReference type="PANTHER" id="PTHR32493:SF0">
    <property type="entry name" value="SUSHI DOMAIN-CONTAINING PROTEIN 5"/>
    <property type="match status" value="1"/>
</dbReference>
<comment type="caution">
    <text evidence="9">The sequence shown here is derived from an EMBL/GenBank/DDBJ whole genome shotgun (WGS) entry which is preliminary data.</text>
</comment>
<dbReference type="SMART" id="SM00032">
    <property type="entry name" value="CCP"/>
    <property type="match status" value="1"/>
</dbReference>
<proteinExistence type="predicted"/>
<dbReference type="AlphaFoldDB" id="A0AAD8ZVM8"/>
<dbReference type="Proteomes" id="UP001239994">
    <property type="component" value="Unassembled WGS sequence"/>
</dbReference>
<feature type="compositionally biased region" description="Polar residues" evidence="5">
    <location>
        <begin position="361"/>
        <end position="380"/>
    </location>
</feature>
<evidence type="ECO:0000256" key="5">
    <source>
        <dbReference type="SAM" id="MobiDB-lite"/>
    </source>
</evidence>
<dbReference type="InterPro" id="IPR000538">
    <property type="entry name" value="Link_dom"/>
</dbReference>
<gene>
    <name evidence="9" type="ORF">P4O66_019451</name>
</gene>
<evidence type="ECO:0000256" key="6">
    <source>
        <dbReference type="SAM" id="Phobius"/>
    </source>
</evidence>
<dbReference type="PANTHER" id="PTHR32493">
    <property type="entry name" value="SUSHI DOMAIN-CONTAINING PROTEIN 5"/>
    <property type="match status" value="1"/>
</dbReference>
<evidence type="ECO:0000256" key="4">
    <source>
        <dbReference type="PROSITE-ProRule" id="PRU00302"/>
    </source>
</evidence>
<evidence type="ECO:0000256" key="2">
    <source>
        <dbReference type="ARBA" id="ARBA00022729"/>
    </source>
</evidence>
<dbReference type="CDD" id="cd00033">
    <property type="entry name" value="CCP"/>
    <property type="match status" value="1"/>
</dbReference>
<dbReference type="InterPro" id="IPR016186">
    <property type="entry name" value="C-type_lectin-like/link_sf"/>
</dbReference>
<dbReference type="InterPro" id="IPR000436">
    <property type="entry name" value="Sushi_SCR_CCP_dom"/>
</dbReference>
<dbReference type="FunFam" id="2.10.70.10:FF:000050">
    <property type="entry name" value="sushi domain-containing protein 5"/>
    <property type="match status" value="1"/>
</dbReference>
<name>A0AAD8ZVM8_9TELE</name>
<keyword evidence="6" id="KW-0812">Transmembrane</keyword>
<dbReference type="GO" id="GO:0005540">
    <property type="term" value="F:hyaluronic acid binding"/>
    <property type="evidence" value="ECO:0007669"/>
    <property type="project" value="InterPro"/>
</dbReference>
<comment type="caution">
    <text evidence="4">Lacks conserved residue(s) required for the propagation of feature annotation.</text>
</comment>
<feature type="region of interest" description="Disordered" evidence="5">
    <location>
        <begin position="311"/>
        <end position="380"/>
    </location>
</feature>
<keyword evidence="6" id="KW-1133">Transmembrane helix</keyword>
<dbReference type="PROSITE" id="PS50963">
    <property type="entry name" value="LINK_2"/>
    <property type="match status" value="1"/>
</dbReference>
<keyword evidence="10" id="KW-1185">Reference proteome</keyword>
<dbReference type="Gene3D" id="3.10.100.10">
    <property type="entry name" value="Mannose-Binding Protein A, subunit A"/>
    <property type="match status" value="1"/>
</dbReference>
<evidence type="ECO:0000256" key="1">
    <source>
        <dbReference type="ARBA" id="ARBA00022659"/>
    </source>
</evidence>
<keyword evidence="6" id="KW-0472">Membrane</keyword>
<feature type="domain" description="Sushi" evidence="7">
    <location>
        <begin position="126"/>
        <end position="187"/>
    </location>
</feature>
<keyword evidence="2" id="KW-0732">Signal</keyword>
<dbReference type="EMBL" id="JAROKS010000003">
    <property type="protein sequence ID" value="KAK1805103.1"/>
    <property type="molecule type" value="Genomic_DNA"/>
</dbReference>
<dbReference type="PROSITE" id="PS50923">
    <property type="entry name" value="SUSHI"/>
    <property type="match status" value="1"/>
</dbReference>
<keyword evidence="3" id="KW-1015">Disulfide bond</keyword>
<protein>
    <recommendedName>
        <fullName evidence="11">Sushi domain-containing protein 5</fullName>
    </recommendedName>
</protein>
<dbReference type="InterPro" id="IPR035976">
    <property type="entry name" value="Sushi/SCR/CCP_sf"/>
</dbReference>
<feature type="region of interest" description="Disordered" evidence="5">
    <location>
        <begin position="629"/>
        <end position="650"/>
    </location>
</feature>
<evidence type="ECO:0000259" key="7">
    <source>
        <dbReference type="PROSITE" id="PS50923"/>
    </source>
</evidence>
<feature type="region of interest" description="Disordered" evidence="5">
    <location>
        <begin position="228"/>
        <end position="263"/>
    </location>
</feature>
<sequence length="721" mass="78580">MRRLPAQDLSLMTFLGCLAWLTVGLAGADGRVFLLEPRPGSHAGFLAALDACAAQGARVASRSELRHAVVECSFSACARGWLTGPSIGTTVCRSVAGSFRAVEMQVENATESSERLPVFCVKDTGAPCGSPPSFPNTRIQGQRGLELGDEVLYSCSPGYMLPRGETGFSLLCDSCGKWYGLVQLCVKADAEAFIDYEDKLPDDDNFYQGLGEVHHLTVVPRVTEIFDHEESTPELEPKQKGPVMVEEEGTDKEDSRVSVTENPVSQLSQKHMFWFPSETFEEEEHALLSTATPINGPTKDENYILSKTDKSLSETEIKAEDHDSKLSPQPPTYEPARHSVGSTKESWLDGYPVPQEEEKTGTMSSERTGPGQTMDTGSVTGGSEMQVLESVTDRPERTGMAGIIPSYQEEETKSLSESPERQDFGKVNDYQENLETESLTESTEGTGYWGVFNQQGGELQKVTDKLPDQVSDHTEETHIVTKGPTIEQTEGEAKRPIEVEFEDVNDRFKEMPSQSMTDSPNDVEMSPTSFISFTQISAGHDDSALNERPTPYTPGAAPENVSSSQEGIGFERTATPTGMPPVDTKSTQKVHIISNVATPTVRPTVSAAWETKDFGHFLEYIPTVGGDTSVKTHDNRSAMEGDTELSLDHPEGSDKGACGVDPCHVAGRGVTIAGIIIGVLVAVLGAILGVWCYKRRQQKSSHYQLNGTNRQTQCIELRQTV</sequence>
<dbReference type="SUPFAM" id="SSF57535">
    <property type="entry name" value="Complement control module/SCR domain"/>
    <property type="match status" value="1"/>
</dbReference>
<evidence type="ECO:0000256" key="3">
    <source>
        <dbReference type="ARBA" id="ARBA00023157"/>
    </source>
</evidence>
<dbReference type="Pfam" id="PF00084">
    <property type="entry name" value="Sushi"/>
    <property type="match status" value="1"/>
</dbReference>
<evidence type="ECO:0008006" key="11">
    <source>
        <dbReference type="Google" id="ProtNLM"/>
    </source>
</evidence>
<organism evidence="9 10">
    <name type="scientific">Electrophorus voltai</name>
    <dbReference type="NCBI Taxonomy" id="2609070"/>
    <lineage>
        <taxon>Eukaryota</taxon>
        <taxon>Metazoa</taxon>
        <taxon>Chordata</taxon>
        <taxon>Craniata</taxon>
        <taxon>Vertebrata</taxon>
        <taxon>Euteleostomi</taxon>
        <taxon>Actinopterygii</taxon>
        <taxon>Neopterygii</taxon>
        <taxon>Teleostei</taxon>
        <taxon>Ostariophysi</taxon>
        <taxon>Gymnotiformes</taxon>
        <taxon>Gymnotoidei</taxon>
        <taxon>Gymnotidae</taxon>
        <taxon>Electrophorus</taxon>
    </lineage>
</organism>
<dbReference type="SUPFAM" id="SSF56436">
    <property type="entry name" value="C-type lectin-like"/>
    <property type="match status" value="1"/>
</dbReference>
<reference evidence="9" key="1">
    <citation type="submission" date="2023-03" db="EMBL/GenBank/DDBJ databases">
        <title>Electrophorus voltai genome.</title>
        <authorList>
            <person name="Bian C."/>
        </authorList>
    </citation>
    <scope>NUCLEOTIDE SEQUENCE</scope>
    <source>
        <strain evidence="9">CB-2022</strain>
        <tissue evidence="9">Muscle</tissue>
    </source>
</reference>
<feature type="compositionally biased region" description="Basic and acidic residues" evidence="5">
    <location>
        <begin position="311"/>
        <end position="325"/>
    </location>
</feature>
<feature type="compositionally biased region" description="Basic and acidic residues" evidence="5">
    <location>
        <begin position="630"/>
        <end position="639"/>
    </location>
</feature>
<feature type="compositionally biased region" description="Basic and acidic residues" evidence="5">
    <location>
        <begin position="228"/>
        <end position="239"/>
    </location>
</feature>
<evidence type="ECO:0000259" key="8">
    <source>
        <dbReference type="PROSITE" id="PS50963"/>
    </source>
</evidence>
<dbReference type="InterPro" id="IPR016187">
    <property type="entry name" value="CTDL_fold"/>
</dbReference>
<evidence type="ECO:0000313" key="9">
    <source>
        <dbReference type="EMBL" id="KAK1805103.1"/>
    </source>
</evidence>
<dbReference type="InterPro" id="IPR053298">
    <property type="entry name" value="Sushi_domain_protein"/>
</dbReference>
<dbReference type="SMART" id="SM00445">
    <property type="entry name" value="LINK"/>
    <property type="match status" value="1"/>
</dbReference>
<keyword evidence="1 4" id="KW-0768">Sushi</keyword>
<feature type="region of interest" description="Disordered" evidence="5">
    <location>
        <begin position="541"/>
        <end position="565"/>
    </location>
</feature>
<feature type="domain" description="Link" evidence="8">
    <location>
        <begin position="31"/>
        <end position="122"/>
    </location>
</feature>
<dbReference type="CDD" id="cd12094">
    <property type="entry name" value="TM_ErbB2"/>
    <property type="match status" value="1"/>
</dbReference>
<feature type="transmembrane region" description="Helical" evidence="6">
    <location>
        <begin position="672"/>
        <end position="693"/>
    </location>
</feature>
<dbReference type="Pfam" id="PF00193">
    <property type="entry name" value="Xlink"/>
    <property type="match status" value="1"/>
</dbReference>